<dbReference type="Pfam" id="PF00480">
    <property type="entry name" value="ROK"/>
    <property type="match status" value="1"/>
</dbReference>
<dbReference type="Gene3D" id="3.30.420.40">
    <property type="match status" value="2"/>
</dbReference>
<accession>A0ABQ5VWG2</accession>
<dbReference type="Gene3D" id="1.10.10.10">
    <property type="entry name" value="Winged helix-like DNA-binding domain superfamily/Winged helix DNA-binding domain"/>
    <property type="match status" value="1"/>
</dbReference>
<name>A0ABQ5VWG2_9RHOB</name>
<dbReference type="InterPro" id="IPR043129">
    <property type="entry name" value="ATPase_NBD"/>
</dbReference>
<proteinExistence type="inferred from homology"/>
<dbReference type="InterPro" id="IPR036390">
    <property type="entry name" value="WH_DNA-bd_sf"/>
</dbReference>
<dbReference type="InterPro" id="IPR036388">
    <property type="entry name" value="WH-like_DNA-bd_sf"/>
</dbReference>
<keyword evidence="3" id="KW-1185">Reference proteome</keyword>
<evidence type="ECO:0000313" key="2">
    <source>
        <dbReference type="EMBL" id="GLQ35479.1"/>
    </source>
</evidence>
<dbReference type="SUPFAM" id="SSF46785">
    <property type="entry name" value="Winged helix' DNA-binding domain"/>
    <property type="match status" value="1"/>
</dbReference>
<protein>
    <submittedName>
        <fullName evidence="2">Transcriptional regulator</fullName>
    </submittedName>
</protein>
<dbReference type="InterPro" id="IPR000600">
    <property type="entry name" value="ROK"/>
</dbReference>
<evidence type="ECO:0000313" key="3">
    <source>
        <dbReference type="Proteomes" id="UP001156694"/>
    </source>
</evidence>
<evidence type="ECO:0000256" key="1">
    <source>
        <dbReference type="ARBA" id="ARBA00006479"/>
    </source>
</evidence>
<gene>
    <name evidence="2" type="ORF">GCM10007939_17620</name>
</gene>
<dbReference type="Proteomes" id="UP001156694">
    <property type="component" value="Unassembled WGS sequence"/>
</dbReference>
<sequence length="414" mass="45572">MSFYNATITTEGLRHYNRGMVLKCIREFGPSAHTVIASKTGLASGTISAITNELLEDGALEKLEQAPASGRGRPRILFGPKAGFAYFVMVRITAEHIEYSLVDYRSAMIDRQIIDRTTLHNDIDKFCTEFKRTLLEFVSRSGLTPDDIQVVSITTKGEVIEALRTLVWSPIFGDHSIDFQTLLKSTWPHEVRLTSDISFISHNVMAAADAANVISPGDQLAVLSLADSISLGIATMDARGEIGLSSPSFGHMPNSPDGPLCRCGAQGCLESYAGFYGILRTAFDAPSDVIPAKFIPLEQMRNLAASARKGDRKTIYAFRQAGIALGMCLSRMFNVLGPMPLTIVGKGLEFFDLIQEGLEQQLHQSFLVRLGQEPAIRLHTEDSEMSFDSNVSVTLREFDRDYVATRSFMQADVK</sequence>
<reference evidence="3" key="1">
    <citation type="journal article" date="2019" name="Int. J. Syst. Evol. Microbiol.">
        <title>The Global Catalogue of Microorganisms (GCM) 10K type strain sequencing project: providing services to taxonomists for standard genome sequencing and annotation.</title>
        <authorList>
            <consortium name="The Broad Institute Genomics Platform"/>
            <consortium name="The Broad Institute Genome Sequencing Center for Infectious Disease"/>
            <person name="Wu L."/>
            <person name="Ma J."/>
        </authorList>
    </citation>
    <scope>NUCLEOTIDE SEQUENCE [LARGE SCALE GENOMIC DNA]</scope>
    <source>
        <strain evidence="3">NBRC 110140</strain>
    </source>
</reference>
<comment type="similarity">
    <text evidence="1">Belongs to the ROK (NagC/XylR) family.</text>
</comment>
<dbReference type="SUPFAM" id="SSF53067">
    <property type="entry name" value="Actin-like ATPase domain"/>
    <property type="match status" value="2"/>
</dbReference>
<dbReference type="PANTHER" id="PTHR18964:SF149">
    <property type="entry name" value="BIFUNCTIONAL UDP-N-ACETYLGLUCOSAMINE 2-EPIMERASE_N-ACETYLMANNOSAMINE KINASE"/>
    <property type="match status" value="1"/>
</dbReference>
<organism evidence="2 3">
    <name type="scientific">Amylibacter marinus</name>
    <dbReference type="NCBI Taxonomy" id="1475483"/>
    <lineage>
        <taxon>Bacteria</taxon>
        <taxon>Pseudomonadati</taxon>
        <taxon>Pseudomonadota</taxon>
        <taxon>Alphaproteobacteria</taxon>
        <taxon>Rhodobacterales</taxon>
        <taxon>Paracoccaceae</taxon>
        <taxon>Amylibacter</taxon>
    </lineage>
</organism>
<dbReference type="PANTHER" id="PTHR18964">
    <property type="entry name" value="ROK (REPRESSOR, ORF, KINASE) FAMILY"/>
    <property type="match status" value="1"/>
</dbReference>
<dbReference type="EMBL" id="BSNN01000004">
    <property type="protein sequence ID" value="GLQ35479.1"/>
    <property type="molecule type" value="Genomic_DNA"/>
</dbReference>
<comment type="caution">
    <text evidence="2">The sequence shown here is derived from an EMBL/GenBank/DDBJ whole genome shotgun (WGS) entry which is preliminary data.</text>
</comment>